<dbReference type="RefSeq" id="XP_031857893.2">
    <property type="nucleotide sequence ID" value="XM_032007809.2"/>
</dbReference>
<dbReference type="AlphaFoldDB" id="A0AAJ8MYK7"/>
<keyword evidence="2" id="KW-1185">Reference proteome</keyword>
<evidence type="ECO:0000313" key="2">
    <source>
        <dbReference type="Proteomes" id="UP000322225"/>
    </source>
</evidence>
<dbReference type="GeneID" id="43591980"/>
<dbReference type="Proteomes" id="UP000322225">
    <property type="component" value="Chromosome 9"/>
</dbReference>
<gene>
    <name evidence="1" type="ORF">CI109_104974</name>
</gene>
<name>A0AAJ8MYK7_9TREE</name>
<reference evidence="1" key="1">
    <citation type="submission" date="2017-08" db="EMBL/GenBank/DDBJ databases">
        <authorList>
            <person name="Cuomo C."/>
            <person name="Billmyre B."/>
            <person name="Heitman J."/>
        </authorList>
    </citation>
    <scope>NUCLEOTIDE SEQUENCE</scope>
    <source>
        <strain evidence="1">CBS 12478</strain>
    </source>
</reference>
<proteinExistence type="predicted"/>
<dbReference type="EMBL" id="CP144059">
    <property type="protein sequence ID" value="WWD20498.1"/>
    <property type="molecule type" value="Genomic_DNA"/>
</dbReference>
<accession>A0AAJ8MYK7</accession>
<sequence length="587" mass="66513">MPSSKGSALFLATFISAKQTLPVARPPRSPHTMSLSRYLTNRRILPFFLFTAALVLYNTSSLTSRPHVDWHDYLPKNPALPGNVRTTHADLEGTFVETGTFDLPKYIRDRQAEKAGELDGLKIAVLEHAGFHEEVVGAVLKTLIDVGVEFTLYRDNFRWGYFDVLKSGMNYTTWPTRFSDGTYADAVSSHSIDITIHVSCDHAFWNWPRNKPAYDAMKANTDMEVVCMLHELENLSDDERRSWEKAASEDRLTYLTLSKHVKRFLQHEVLKWADRLRDLNWGKVQVEEFIPLFPIDPASLPDTELVKVAEYFPKRPERIPSRLAILGNIQTWRRNYNPIIKDLHEAIQADPAAWGYLPLSTEPNSTYVSAKNPARPPVTAHFIGSLAPTSQLEIPNPMRDMVFIHSGLPYSDFYRLLGSMDMVLPAFIGWTYLERKLSSAIPAGIVSRVPILGSELLLNAYEFLRVPAIQIEAAGLREIEAIRLLREGIDPYTSQFTTSPPRVLLPGMPGPSAWHQGLESYSDDSLVEQPRSDVVTNHGGTKEQWDEYHRRIYEGNAEMMRALLTRLGRKVRARKGPTSVKQVDLTA</sequence>
<evidence type="ECO:0000313" key="1">
    <source>
        <dbReference type="EMBL" id="WWD20498.1"/>
    </source>
</evidence>
<reference evidence="1" key="2">
    <citation type="submission" date="2024-01" db="EMBL/GenBank/DDBJ databases">
        <title>Comparative genomics of Cryptococcus and Kwoniella reveals pathogenesis evolution and contrasting modes of karyotype evolution via chromosome fusion or intercentromeric recombination.</title>
        <authorList>
            <person name="Coelho M.A."/>
            <person name="David-Palma M."/>
            <person name="Shea T."/>
            <person name="Bowers K."/>
            <person name="McGinley-Smith S."/>
            <person name="Mohammad A.W."/>
            <person name="Gnirke A."/>
            <person name="Yurkov A.M."/>
            <person name="Nowrousian M."/>
            <person name="Sun S."/>
            <person name="Cuomo C.A."/>
            <person name="Heitman J."/>
        </authorList>
    </citation>
    <scope>NUCLEOTIDE SEQUENCE</scope>
    <source>
        <strain evidence="1">CBS 12478</strain>
    </source>
</reference>
<dbReference type="KEGG" id="ksn:43591980"/>
<protein>
    <submittedName>
        <fullName evidence="1">Uncharacterized protein</fullName>
    </submittedName>
</protein>
<organism evidence="1 2">
    <name type="scientific">Kwoniella shandongensis</name>
    <dbReference type="NCBI Taxonomy" id="1734106"/>
    <lineage>
        <taxon>Eukaryota</taxon>
        <taxon>Fungi</taxon>
        <taxon>Dikarya</taxon>
        <taxon>Basidiomycota</taxon>
        <taxon>Agaricomycotina</taxon>
        <taxon>Tremellomycetes</taxon>
        <taxon>Tremellales</taxon>
        <taxon>Cryptococcaceae</taxon>
        <taxon>Kwoniella</taxon>
    </lineage>
</organism>